<evidence type="ECO:0000313" key="2">
    <source>
        <dbReference type="EMBL" id="OVE83686.1"/>
    </source>
</evidence>
<dbReference type="OrthoDB" id="201787at2157"/>
<gene>
    <name evidence="2" type="ORF">B2G88_14760</name>
</gene>
<sequence>MTPFVVGHCMTDSRTTLTRRGAVAATAAGLAGLAGCASSSDDHESPSTETNNESDDSETGVQSEDDIPDISGPETPPEWDHAEFRAWLLDDDSGTGSRRFDYTETIPEGFGSDLPSFFDVSAATVDAHLSQSSTQVFFGAFDVDAMIDGAAAADGFTVTDEYRGYGILEPTSDGPSAAVGPTAIVIGTDYEQRIDARYGEEARLEETDETVAQLFAELPDENTISGQYGSPTGIDIAAEDIILWGVSSPEPMADSMTWVAIFEDDVEVTDDMIDAFEEISSDVTESELDGQVARVTGAPPDLSESE</sequence>
<organism evidence="2 3">
    <name type="scientific">Natronolimnobius baerhuensis</name>
    <dbReference type="NCBI Taxonomy" id="253108"/>
    <lineage>
        <taxon>Archaea</taxon>
        <taxon>Methanobacteriati</taxon>
        <taxon>Methanobacteriota</taxon>
        <taxon>Stenosarchaea group</taxon>
        <taxon>Halobacteria</taxon>
        <taxon>Halobacteriales</taxon>
        <taxon>Natrialbaceae</taxon>
        <taxon>Natronolimnobius</taxon>
    </lineage>
</organism>
<name>A0A202E5Y7_9EURY</name>
<accession>A0A202E5Y7</accession>
<keyword evidence="3" id="KW-1185">Reference proteome</keyword>
<dbReference type="AlphaFoldDB" id="A0A202E5Y7"/>
<comment type="caution">
    <text evidence="2">The sequence shown here is derived from an EMBL/GenBank/DDBJ whole genome shotgun (WGS) entry which is preliminary data.</text>
</comment>
<feature type="region of interest" description="Disordered" evidence="1">
    <location>
        <begin position="33"/>
        <end position="78"/>
    </location>
</feature>
<feature type="compositionally biased region" description="Acidic residues" evidence="1">
    <location>
        <begin position="52"/>
        <end position="68"/>
    </location>
</feature>
<reference evidence="2 3" key="1">
    <citation type="submission" date="2017-02" db="EMBL/GenBank/DDBJ databases">
        <title>Natronthermophilus aegyptiacus gen. nov.,sp. nov., an aerobic, extremely halophilic alkalithermophilic archaeon isolated from the athalassohaline Wadi An Natrun, Egypt.</title>
        <authorList>
            <person name="Zhao B."/>
        </authorList>
    </citation>
    <scope>NUCLEOTIDE SEQUENCE [LARGE SCALE GENOMIC DNA]</scope>
    <source>
        <strain evidence="2 3">CGMCC 1.3597</strain>
    </source>
</reference>
<evidence type="ECO:0000256" key="1">
    <source>
        <dbReference type="SAM" id="MobiDB-lite"/>
    </source>
</evidence>
<proteinExistence type="predicted"/>
<protein>
    <submittedName>
        <fullName evidence="2">Uncharacterized protein</fullName>
    </submittedName>
</protein>
<dbReference type="EMBL" id="MWPH01000003">
    <property type="protein sequence ID" value="OVE83686.1"/>
    <property type="molecule type" value="Genomic_DNA"/>
</dbReference>
<feature type="region of interest" description="Disordered" evidence="1">
    <location>
        <begin position="281"/>
        <end position="306"/>
    </location>
</feature>
<dbReference type="Proteomes" id="UP000196084">
    <property type="component" value="Unassembled WGS sequence"/>
</dbReference>
<evidence type="ECO:0000313" key="3">
    <source>
        <dbReference type="Proteomes" id="UP000196084"/>
    </source>
</evidence>